<dbReference type="Pfam" id="PF00072">
    <property type="entry name" value="Response_reg"/>
    <property type="match status" value="1"/>
</dbReference>
<dbReference type="AlphaFoldDB" id="A0A485LYP1"/>
<reference evidence="9" key="1">
    <citation type="submission" date="2019-03" db="EMBL/GenBank/DDBJ databases">
        <authorList>
            <person name="Hao L."/>
        </authorList>
    </citation>
    <scope>NUCLEOTIDE SEQUENCE</scope>
</reference>
<dbReference type="InterPro" id="IPR027417">
    <property type="entry name" value="P-loop_NTPase"/>
</dbReference>
<dbReference type="Pfam" id="PF25601">
    <property type="entry name" value="AAA_lid_14"/>
    <property type="match status" value="1"/>
</dbReference>
<dbReference type="Pfam" id="PF02954">
    <property type="entry name" value="HTH_8"/>
    <property type="match status" value="1"/>
</dbReference>
<dbReference type="PROSITE" id="PS00675">
    <property type="entry name" value="SIGMA54_INTERACT_1"/>
    <property type="match status" value="1"/>
</dbReference>
<dbReference type="SMART" id="SM00448">
    <property type="entry name" value="REC"/>
    <property type="match status" value="1"/>
</dbReference>
<dbReference type="GO" id="GO:0000160">
    <property type="term" value="P:phosphorelay signal transduction system"/>
    <property type="evidence" value="ECO:0007669"/>
    <property type="project" value="InterPro"/>
</dbReference>
<dbReference type="FunFam" id="1.10.8.60:FF:000014">
    <property type="entry name" value="DNA-binding transcriptional regulator NtrC"/>
    <property type="match status" value="1"/>
</dbReference>
<evidence type="ECO:0000256" key="3">
    <source>
        <dbReference type="ARBA" id="ARBA00023015"/>
    </source>
</evidence>
<dbReference type="InterPro" id="IPR003593">
    <property type="entry name" value="AAA+_ATPase"/>
</dbReference>
<keyword evidence="2" id="KW-0067">ATP-binding</keyword>
<accession>A0A485LYP1</accession>
<dbReference type="Gene3D" id="3.40.50.2300">
    <property type="match status" value="1"/>
</dbReference>
<dbReference type="PROSITE" id="PS50045">
    <property type="entry name" value="SIGMA54_INTERACT_4"/>
    <property type="match status" value="1"/>
</dbReference>
<evidence type="ECO:0000313" key="9">
    <source>
        <dbReference type="EMBL" id="VFU13770.1"/>
    </source>
</evidence>
<dbReference type="GO" id="GO:0006355">
    <property type="term" value="P:regulation of DNA-templated transcription"/>
    <property type="evidence" value="ECO:0007669"/>
    <property type="project" value="InterPro"/>
</dbReference>
<dbReference type="Gene3D" id="3.40.50.300">
    <property type="entry name" value="P-loop containing nucleotide triphosphate hydrolases"/>
    <property type="match status" value="1"/>
</dbReference>
<keyword evidence="4" id="KW-0238">DNA-binding</keyword>
<feature type="domain" description="Sigma-54 factor interaction" evidence="7">
    <location>
        <begin position="145"/>
        <end position="374"/>
    </location>
</feature>
<evidence type="ECO:0000256" key="1">
    <source>
        <dbReference type="ARBA" id="ARBA00022741"/>
    </source>
</evidence>
<dbReference type="InterPro" id="IPR009057">
    <property type="entry name" value="Homeodomain-like_sf"/>
</dbReference>
<evidence type="ECO:0000259" key="7">
    <source>
        <dbReference type="PROSITE" id="PS50045"/>
    </source>
</evidence>
<dbReference type="SUPFAM" id="SSF46689">
    <property type="entry name" value="Homeodomain-like"/>
    <property type="match status" value="1"/>
</dbReference>
<evidence type="ECO:0000256" key="6">
    <source>
        <dbReference type="ARBA" id="ARBA00023163"/>
    </source>
</evidence>
<protein>
    <submittedName>
        <fullName evidence="9">Transcriptional regulatory protein ZraR</fullName>
    </submittedName>
</protein>
<keyword evidence="3" id="KW-0805">Transcription regulation</keyword>
<dbReference type="Gene3D" id="1.10.8.60">
    <property type="match status" value="1"/>
</dbReference>
<evidence type="ECO:0000256" key="2">
    <source>
        <dbReference type="ARBA" id="ARBA00022840"/>
    </source>
</evidence>
<evidence type="ECO:0000259" key="8">
    <source>
        <dbReference type="PROSITE" id="PS50110"/>
    </source>
</evidence>
<keyword evidence="1" id="KW-0547">Nucleotide-binding</keyword>
<dbReference type="InterPro" id="IPR025662">
    <property type="entry name" value="Sigma_54_int_dom_ATP-bd_1"/>
</dbReference>
<dbReference type="Gene3D" id="1.10.10.60">
    <property type="entry name" value="Homeodomain-like"/>
    <property type="match status" value="1"/>
</dbReference>
<dbReference type="SUPFAM" id="SSF52540">
    <property type="entry name" value="P-loop containing nucleoside triphosphate hydrolases"/>
    <property type="match status" value="1"/>
</dbReference>
<dbReference type="Pfam" id="PF00158">
    <property type="entry name" value="Sigma54_activat"/>
    <property type="match status" value="1"/>
</dbReference>
<evidence type="ECO:0000256" key="4">
    <source>
        <dbReference type="ARBA" id="ARBA00023125"/>
    </source>
</evidence>
<gene>
    <name evidence="9" type="primary">zraR</name>
    <name evidence="9" type="ORF">SCFA_220022</name>
</gene>
<dbReference type="PROSITE" id="PS00676">
    <property type="entry name" value="SIGMA54_INTERACT_2"/>
    <property type="match status" value="1"/>
</dbReference>
<dbReference type="PROSITE" id="PS00688">
    <property type="entry name" value="SIGMA54_INTERACT_3"/>
    <property type="match status" value="1"/>
</dbReference>
<dbReference type="InterPro" id="IPR058031">
    <property type="entry name" value="AAA_lid_NorR"/>
</dbReference>
<name>A0A485LYP1_9ZZZZ</name>
<dbReference type="PRINTS" id="PR01590">
    <property type="entry name" value="HTHFIS"/>
</dbReference>
<keyword evidence="6" id="KW-0804">Transcription</keyword>
<evidence type="ECO:0000256" key="5">
    <source>
        <dbReference type="ARBA" id="ARBA00023159"/>
    </source>
</evidence>
<dbReference type="InterPro" id="IPR002078">
    <property type="entry name" value="Sigma_54_int"/>
</dbReference>
<keyword evidence="5" id="KW-0010">Activator</keyword>
<organism evidence="9">
    <name type="scientific">anaerobic digester metagenome</name>
    <dbReference type="NCBI Taxonomy" id="1263854"/>
    <lineage>
        <taxon>unclassified sequences</taxon>
        <taxon>metagenomes</taxon>
        <taxon>ecological metagenomes</taxon>
    </lineage>
</organism>
<dbReference type="SMART" id="SM00382">
    <property type="entry name" value="AAA"/>
    <property type="match status" value="1"/>
</dbReference>
<dbReference type="InterPro" id="IPR011006">
    <property type="entry name" value="CheY-like_superfamily"/>
</dbReference>
<feature type="domain" description="Response regulatory" evidence="8">
    <location>
        <begin position="8"/>
        <end position="122"/>
    </location>
</feature>
<dbReference type="InterPro" id="IPR002197">
    <property type="entry name" value="HTH_Fis"/>
</dbReference>
<dbReference type="EMBL" id="CAADRM010000084">
    <property type="protein sequence ID" value="VFU13770.1"/>
    <property type="molecule type" value="Genomic_DNA"/>
</dbReference>
<dbReference type="GO" id="GO:0043565">
    <property type="term" value="F:sequence-specific DNA binding"/>
    <property type="evidence" value="ECO:0007669"/>
    <property type="project" value="InterPro"/>
</dbReference>
<dbReference type="PANTHER" id="PTHR32071">
    <property type="entry name" value="TRANSCRIPTIONAL REGULATORY PROTEIN"/>
    <property type="match status" value="1"/>
</dbReference>
<proteinExistence type="predicted"/>
<dbReference type="InterPro" id="IPR001789">
    <property type="entry name" value="Sig_transdc_resp-reg_receiver"/>
</dbReference>
<dbReference type="SUPFAM" id="SSF52172">
    <property type="entry name" value="CheY-like"/>
    <property type="match status" value="1"/>
</dbReference>
<dbReference type="InterPro" id="IPR025943">
    <property type="entry name" value="Sigma_54_int_dom_ATP-bd_2"/>
</dbReference>
<dbReference type="GO" id="GO:0005524">
    <property type="term" value="F:ATP binding"/>
    <property type="evidence" value="ECO:0007669"/>
    <property type="project" value="UniProtKB-KW"/>
</dbReference>
<dbReference type="CDD" id="cd00009">
    <property type="entry name" value="AAA"/>
    <property type="match status" value="1"/>
</dbReference>
<dbReference type="FunFam" id="3.40.50.300:FF:000006">
    <property type="entry name" value="DNA-binding transcriptional regulator NtrC"/>
    <property type="match status" value="1"/>
</dbReference>
<dbReference type="InterPro" id="IPR025944">
    <property type="entry name" value="Sigma_54_int_dom_CS"/>
</dbReference>
<dbReference type="PROSITE" id="PS50110">
    <property type="entry name" value="RESPONSE_REGULATORY"/>
    <property type="match status" value="1"/>
</dbReference>
<sequence length="454" mass="50026">MTAARKNRILVVDDAPTALDILERNLSSRGYQVLTASNVADAVKMLEQSPVDLVITDYKMPKISGLDLVRHVRENYFDTEVIMITGYASVKGAVEAVKMGAEEYLPKPFTDEELFAAVERALNKRELKTMVKGRKPRVRPNSYGIIGESLAIRNMLAQIEKAAASSATVLVLGESGTGKELVARAIHYSSKRASAPFVPVNCGAIPEKLLESELFGYVKGAFTGATESRAGFFQTADGGTIFLDEINEMSPAMQVKLLRVLQDKQVCMVGARKTQKVDIRIVASSNKDLQSLVHKELFREDLFFRLNVVSITVPPLRNRQEDIPLLVSHFGAKFARELGKPEPVFPAETMEIFMNYAWPGNVRELENLVQRMVIMAEGETVTIPDLPSVMRFSALSGPVPFRSLAEEEAGYIRMVLASVGGNKSRAAEILGIDRKTLREKIKQAPLPGDKPSGK</sequence>